<sequence>MKKITVKIMSLKGLAIPEIKLIP</sequence>
<comment type="caution">
    <text evidence="1">The sequence shown here is derived from an EMBL/GenBank/DDBJ whole genome shotgun (WGS) entry which is preliminary data.</text>
</comment>
<gene>
    <name evidence="1" type="ORF">CY0110_16202</name>
</gene>
<dbReference type="EMBL" id="AAXW01000002">
    <property type="protein sequence ID" value="EAZ93354.1"/>
    <property type="molecule type" value="Genomic_DNA"/>
</dbReference>
<evidence type="ECO:0000313" key="2">
    <source>
        <dbReference type="Proteomes" id="UP000003781"/>
    </source>
</evidence>
<dbReference type="Proteomes" id="UP000003781">
    <property type="component" value="Unassembled WGS sequence"/>
</dbReference>
<organism evidence="1 2">
    <name type="scientific">Crocosphaera chwakensis CCY0110</name>
    <dbReference type="NCBI Taxonomy" id="391612"/>
    <lineage>
        <taxon>Bacteria</taxon>
        <taxon>Bacillati</taxon>
        <taxon>Cyanobacteriota</taxon>
        <taxon>Cyanophyceae</taxon>
        <taxon>Oscillatoriophycideae</taxon>
        <taxon>Chroococcales</taxon>
        <taxon>Aphanothecaceae</taxon>
        <taxon>Crocosphaera</taxon>
        <taxon>Crocosphaera chwakensis</taxon>
    </lineage>
</organism>
<reference evidence="1 2" key="1">
    <citation type="submission" date="2007-03" db="EMBL/GenBank/DDBJ databases">
        <authorList>
            <person name="Stal L."/>
            <person name="Ferriera S."/>
            <person name="Johnson J."/>
            <person name="Kravitz S."/>
            <person name="Beeson K."/>
            <person name="Sutton G."/>
            <person name="Rogers Y.-H."/>
            <person name="Friedman R."/>
            <person name="Frazier M."/>
            <person name="Venter J.C."/>
        </authorList>
    </citation>
    <scope>NUCLEOTIDE SEQUENCE [LARGE SCALE GENOMIC DNA]</scope>
    <source>
        <strain evidence="1 2">CCY0110</strain>
    </source>
</reference>
<protein>
    <submittedName>
        <fullName evidence="1">Uncharacterized protein</fullName>
    </submittedName>
</protein>
<evidence type="ECO:0000313" key="1">
    <source>
        <dbReference type="EMBL" id="EAZ93354.1"/>
    </source>
</evidence>
<dbReference type="AlphaFoldDB" id="A3IHS2"/>
<name>A3IHS2_9CHRO</name>
<accession>A3IHS2</accession>
<keyword evidence="2" id="KW-1185">Reference proteome</keyword>
<proteinExistence type="predicted"/>